<dbReference type="OrthoDB" id="629492at2759"/>
<dbReference type="Pfam" id="PF04564">
    <property type="entry name" value="U-box"/>
    <property type="match status" value="1"/>
</dbReference>
<dbReference type="HOGENOM" id="CLU_323520_0_0_1"/>
<dbReference type="SMART" id="SM00504">
    <property type="entry name" value="Ubox"/>
    <property type="match status" value="1"/>
</dbReference>
<evidence type="ECO:0000259" key="3">
    <source>
        <dbReference type="PROSITE" id="PS51698"/>
    </source>
</evidence>
<reference evidence="4 6" key="1">
    <citation type="journal article" date="2012" name="Nature">
        <title>Algal genomes reveal evolutionary mosaicism and the fate of nucleomorphs.</title>
        <authorList>
            <consortium name="DOE Joint Genome Institute"/>
            <person name="Curtis B.A."/>
            <person name="Tanifuji G."/>
            <person name="Burki F."/>
            <person name="Gruber A."/>
            <person name="Irimia M."/>
            <person name="Maruyama S."/>
            <person name="Arias M.C."/>
            <person name="Ball S.G."/>
            <person name="Gile G.H."/>
            <person name="Hirakawa Y."/>
            <person name="Hopkins J.F."/>
            <person name="Kuo A."/>
            <person name="Rensing S.A."/>
            <person name="Schmutz J."/>
            <person name="Symeonidi A."/>
            <person name="Elias M."/>
            <person name="Eveleigh R.J."/>
            <person name="Herman E.K."/>
            <person name="Klute M.J."/>
            <person name="Nakayama T."/>
            <person name="Obornik M."/>
            <person name="Reyes-Prieto A."/>
            <person name="Armbrust E.V."/>
            <person name="Aves S.J."/>
            <person name="Beiko R.G."/>
            <person name="Coutinho P."/>
            <person name="Dacks J.B."/>
            <person name="Durnford D.G."/>
            <person name="Fast N.M."/>
            <person name="Green B.R."/>
            <person name="Grisdale C.J."/>
            <person name="Hempel F."/>
            <person name="Henrissat B."/>
            <person name="Hoppner M.P."/>
            <person name="Ishida K."/>
            <person name="Kim E."/>
            <person name="Koreny L."/>
            <person name="Kroth P.G."/>
            <person name="Liu Y."/>
            <person name="Malik S.B."/>
            <person name="Maier U.G."/>
            <person name="McRose D."/>
            <person name="Mock T."/>
            <person name="Neilson J.A."/>
            <person name="Onodera N.T."/>
            <person name="Poole A.M."/>
            <person name="Pritham E.J."/>
            <person name="Richards T.A."/>
            <person name="Rocap G."/>
            <person name="Roy S.W."/>
            <person name="Sarai C."/>
            <person name="Schaack S."/>
            <person name="Shirato S."/>
            <person name="Slamovits C.H."/>
            <person name="Spencer D.F."/>
            <person name="Suzuki S."/>
            <person name="Worden A.Z."/>
            <person name="Zauner S."/>
            <person name="Barry K."/>
            <person name="Bell C."/>
            <person name="Bharti A.K."/>
            <person name="Crow J.A."/>
            <person name="Grimwood J."/>
            <person name="Kramer R."/>
            <person name="Lindquist E."/>
            <person name="Lucas S."/>
            <person name="Salamov A."/>
            <person name="McFadden G.I."/>
            <person name="Lane C.E."/>
            <person name="Keeling P.J."/>
            <person name="Gray M.W."/>
            <person name="Grigoriev I.V."/>
            <person name="Archibald J.M."/>
        </authorList>
    </citation>
    <scope>NUCLEOTIDE SEQUENCE</scope>
    <source>
        <strain evidence="4 6">CCMP2712</strain>
    </source>
</reference>
<dbReference type="Gene3D" id="2.60.210.10">
    <property type="entry name" value="Apoptosis, Tumor Necrosis Factor Receptor Associated Protein 2, Chain A"/>
    <property type="match status" value="1"/>
</dbReference>
<proteinExistence type="predicted"/>
<evidence type="ECO:0000313" key="6">
    <source>
        <dbReference type="Proteomes" id="UP000011087"/>
    </source>
</evidence>
<dbReference type="Proteomes" id="UP000011087">
    <property type="component" value="Unassembled WGS sequence"/>
</dbReference>
<dbReference type="PaxDb" id="55529-EKX48382"/>
<dbReference type="InterPro" id="IPR052085">
    <property type="entry name" value="WD-SAM-U-box"/>
</dbReference>
<reference evidence="5" key="3">
    <citation type="submission" date="2016-03" db="UniProtKB">
        <authorList>
            <consortium name="EnsemblProtists"/>
        </authorList>
    </citation>
    <scope>IDENTIFICATION</scope>
</reference>
<dbReference type="PANTHER" id="PTHR46573:SF1">
    <property type="entry name" value="WD REPEAT, SAM AND U-BOX DOMAIN-CONTAINING PROTEIN 1"/>
    <property type="match status" value="1"/>
</dbReference>
<keyword evidence="6" id="KW-1185">Reference proteome</keyword>
<dbReference type="PANTHER" id="PTHR46573">
    <property type="entry name" value="WD REPEAT, SAM AND U-BOX DOMAIN-CONTAINING PROTEIN 1"/>
    <property type="match status" value="1"/>
</dbReference>
<dbReference type="InterPro" id="IPR003613">
    <property type="entry name" value="Ubox_domain"/>
</dbReference>
<dbReference type="AlphaFoldDB" id="L1JJA5"/>
<dbReference type="Pfam" id="PF22486">
    <property type="entry name" value="MATH_2"/>
    <property type="match status" value="1"/>
</dbReference>
<feature type="domain" description="U-box" evidence="3">
    <location>
        <begin position="822"/>
        <end position="894"/>
    </location>
</feature>
<dbReference type="InterPro" id="IPR008974">
    <property type="entry name" value="TRAF-like"/>
</dbReference>
<dbReference type="InterPro" id="IPR002083">
    <property type="entry name" value="MATH/TRAF_dom"/>
</dbReference>
<gene>
    <name evidence="4" type="ORF">GUITHDRAFT_136887</name>
</gene>
<dbReference type="GeneID" id="17305003"/>
<feature type="domain" description="MATH" evidence="2">
    <location>
        <begin position="11"/>
        <end position="152"/>
    </location>
</feature>
<dbReference type="GO" id="GO:0004842">
    <property type="term" value="F:ubiquitin-protein transferase activity"/>
    <property type="evidence" value="ECO:0007669"/>
    <property type="project" value="InterPro"/>
</dbReference>
<dbReference type="PROSITE" id="PS50144">
    <property type="entry name" value="MATH"/>
    <property type="match status" value="1"/>
</dbReference>
<reference evidence="6" key="2">
    <citation type="submission" date="2012-11" db="EMBL/GenBank/DDBJ databases">
        <authorList>
            <person name="Kuo A."/>
            <person name="Curtis B.A."/>
            <person name="Tanifuji G."/>
            <person name="Burki F."/>
            <person name="Gruber A."/>
            <person name="Irimia M."/>
            <person name="Maruyama S."/>
            <person name="Arias M.C."/>
            <person name="Ball S.G."/>
            <person name="Gile G.H."/>
            <person name="Hirakawa Y."/>
            <person name="Hopkins J.F."/>
            <person name="Rensing S.A."/>
            <person name="Schmutz J."/>
            <person name="Symeonidi A."/>
            <person name="Elias M."/>
            <person name="Eveleigh R.J."/>
            <person name="Herman E.K."/>
            <person name="Klute M.J."/>
            <person name="Nakayama T."/>
            <person name="Obornik M."/>
            <person name="Reyes-Prieto A."/>
            <person name="Armbrust E.V."/>
            <person name="Aves S.J."/>
            <person name="Beiko R.G."/>
            <person name="Coutinho P."/>
            <person name="Dacks J.B."/>
            <person name="Durnford D.G."/>
            <person name="Fast N.M."/>
            <person name="Green B.R."/>
            <person name="Grisdale C."/>
            <person name="Hempe F."/>
            <person name="Henrissat B."/>
            <person name="Hoppner M.P."/>
            <person name="Ishida K.-I."/>
            <person name="Kim E."/>
            <person name="Koreny L."/>
            <person name="Kroth P.G."/>
            <person name="Liu Y."/>
            <person name="Malik S.-B."/>
            <person name="Maier U.G."/>
            <person name="McRose D."/>
            <person name="Mock T."/>
            <person name="Neilson J.A."/>
            <person name="Onodera N.T."/>
            <person name="Poole A.M."/>
            <person name="Pritham E.J."/>
            <person name="Richards T.A."/>
            <person name="Rocap G."/>
            <person name="Roy S.W."/>
            <person name="Sarai C."/>
            <person name="Schaack S."/>
            <person name="Shirato S."/>
            <person name="Slamovits C.H."/>
            <person name="Spencer D.F."/>
            <person name="Suzuki S."/>
            <person name="Worden A.Z."/>
            <person name="Zauner S."/>
            <person name="Barry K."/>
            <person name="Bell C."/>
            <person name="Bharti A.K."/>
            <person name="Crow J.A."/>
            <person name="Grimwood J."/>
            <person name="Kramer R."/>
            <person name="Lindquist E."/>
            <person name="Lucas S."/>
            <person name="Salamov A."/>
            <person name="McFadden G.I."/>
            <person name="Lane C.E."/>
            <person name="Keeling P.J."/>
            <person name="Gray M.W."/>
            <person name="Grigoriev I.V."/>
            <person name="Archibald J.M."/>
        </authorList>
    </citation>
    <scope>NUCLEOTIDE SEQUENCE</scope>
    <source>
        <strain evidence="6">CCMP2712</strain>
    </source>
</reference>
<dbReference type="PROSITE" id="PS51698">
    <property type="entry name" value="U_BOX"/>
    <property type="match status" value="1"/>
</dbReference>
<dbReference type="SUPFAM" id="SSF57850">
    <property type="entry name" value="RING/U-box"/>
    <property type="match status" value="1"/>
</dbReference>
<evidence type="ECO:0008006" key="7">
    <source>
        <dbReference type="Google" id="ProtNLM"/>
    </source>
</evidence>
<dbReference type="EnsemblProtists" id="EKX48382">
    <property type="protein sequence ID" value="EKX48382"/>
    <property type="gene ID" value="GUITHDRAFT_136887"/>
</dbReference>
<evidence type="ECO:0000259" key="2">
    <source>
        <dbReference type="PROSITE" id="PS50144"/>
    </source>
</evidence>
<dbReference type="EMBL" id="JH992986">
    <property type="protein sequence ID" value="EKX48382.1"/>
    <property type="molecule type" value="Genomic_DNA"/>
</dbReference>
<dbReference type="InterPro" id="IPR013083">
    <property type="entry name" value="Znf_RING/FYVE/PHD"/>
</dbReference>
<evidence type="ECO:0000256" key="1">
    <source>
        <dbReference type="SAM" id="Coils"/>
    </source>
</evidence>
<evidence type="ECO:0000313" key="5">
    <source>
        <dbReference type="EnsemblProtists" id="EKX48382"/>
    </source>
</evidence>
<dbReference type="SUPFAM" id="SSF49599">
    <property type="entry name" value="TRAF domain-like"/>
    <property type="match status" value="1"/>
</dbReference>
<name>L1JJA5_GUITC</name>
<feature type="coiled-coil region" evidence="1">
    <location>
        <begin position="742"/>
        <end position="781"/>
    </location>
</feature>
<protein>
    <recommendedName>
        <fullName evidence="7">U-box domain-containing protein</fullName>
    </recommendedName>
</protein>
<dbReference type="CDD" id="cd16655">
    <property type="entry name" value="RING-Ubox_WDSUB1-like"/>
    <property type="match status" value="1"/>
</dbReference>
<accession>L1JJA5</accession>
<dbReference type="RefSeq" id="XP_005835362.1">
    <property type="nucleotide sequence ID" value="XM_005835305.1"/>
</dbReference>
<dbReference type="Gene3D" id="3.30.40.10">
    <property type="entry name" value="Zinc/RING finger domain, C3HC4 (zinc finger)"/>
    <property type="match status" value="1"/>
</dbReference>
<evidence type="ECO:0000313" key="4">
    <source>
        <dbReference type="EMBL" id="EKX48382.1"/>
    </source>
</evidence>
<dbReference type="KEGG" id="gtt:GUITHDRAFT_136887"/>
<keyword evidence="1" id="KW-0175">Coiled coil</keyword>
<dbReference type="eggNOG" id="ENOG502QQ1P">
    <property type="taxonomic scope" value="Eukaryota"/>
</dbReference>
<organism evidence="4">
    <name type="scientific">Guillardia theta (strain CCMP2712)</name>
    <name type="common">Cryptophyte</name>
    <dbReference type="NCBI Taxonomy" id="905079"/>
    <lineage>
        <taxon>Eukaryota</taxon>
        <taxon>Cryptophyceae</taxon>
        <taxon>Pyrenomonadales</taxon>
        <taxon>Geminigeraceae</taxon>
        <taxon>Guillardia</taxon>
    </lineage>
</organism>
<dbReference type="GO" id="GO:0016567">
    <property type="term" value="P:protein ubiquitination"/>
    <property type="evidence" value="ECO:0007669"/>
    <property type="project" value="InterPro"/>
</dbReference>
<sequence length="894" mass="101497">MGVTEFHWTLQDPINWNFENLSAQETRTDVYSREFQAFGRNCRLVLAPRMKEEVSAGTGMKMRRTPVVGLFVEFCDACDLSQEAHVFEYRLTIRNQKDDNLSISMDEVADFSQTGGSPQRRFGFETFMTLDLLKDVHAGYMNDSNIIVHGVFRRVDAIPEVISEVRDTQTIKLCAIFESDLKSHLGIDLFDASTVAQRNVSARCRLIDVVDQLSKDHTWIQKEQFVLYNARCKDGISRCARITSAELYHGLDCLEHAGDSLQLIFLKQESLLSERSKRLFVKVHDESLKSFKYAGCYTVHDETLLRDLYINVMQSWRLSRGDEIFGWREADGGLKPLMDSKPVRLSGLHDGSTLYLRGQRTDAQQVHLLLQKLQLTRGSNDLRLEPFFLTMEARAPLLELLDTIRVSSPAASEAGTRLLLCDHDVATNSPAATLLWDDSCAQTQGRTSNSILHLLARQRLGREKFGFSHKAPYMLYMQVLKDRESIDTTIAWYGPKATRELAFTVTLSTNTCLDDIMRKLRQMAPVRGAGDLRLLAVHDHRILHFFQDSDEIISFNPDRVTLRAEEVAGDDYSAQLPHQYVEFRRIASRLDLSSDQLSLHVVGLGATIKPLADRAALFSQHDLGYGDFVGIEIRSDRVAEGNNARLEEASENILKAANTSNVGYLMQYPDDALLPLEAKDNREEPQSHELDIDLVKRSLENQMKQFASVASVDGAESESFFETIRMLEVQLSELQSVANDKIERLETQVDSLTSSNLQERIEELLAVNASMELQQEKLMAENALHRDDVKRNSDLSPLQILDMLLESDMVNISLKQIELMQNVPDGFRCPITQEVMRDPHIVAETGLSYEKSAIVQWLQDHNTDPLTNLRLKSKQIIPNHGLRATIEEFLTHQE</sequence>
<dbReference type="CDD" id="cd00121">
    <property type="entry name" value="MATH"/>
    <property type="match status" value="1"/>
</dbReference>